<accession>A0ABN8MU28</accession>
<gene>
    <name evidence="3" type="ORF">PLOB_00016271</name>
</gene>
<name>A0ABN8MU28_9CNID</name>
<keyword evidence="1" id="KW-0812">Transmembrane</keyword>
<dbReference type="Proteomes" id="UP001159405">
    <property type="component" value="Unassembled WGS sequence"/>
</dbReference>
<organism evidence="3 4">
    <name type="scientific">Porites lobata</name>
    <dbReference type="NCBI Taxonomy" id="104759"/>
    <lineage>
        <taxon>Eukaryota</taxon>
        <taxon>Metazoa</taxon>
        <taxon>Cnidaria</taxon>
        <taxon>Anthozoa</taxon>
        <taxon>Hexacorallia</taxon>
        <taxon>Scleractinia</taxon>
        <taxon>Fungiina</taxon>
        <taxon>Poritidae</taxon>
        <taxon>Porites</taxon>
    </lineage>
</organism>
<feature type="transmembrane region" description="Helical" evidence="1">
    <location>
        <begin position="23"/>
        <end position="42"/>
    </location>
</feature>
<comment type="caution">
    <text evidence="3">The sequence shown here is derived from an EMBL/GenBank/DDBJ whole genome shotgun (WGS) entry which is preliminary data.</text>
</comment>
<dbReference type="EMBL" id="CALNXK010000002">
    <property type="protein sequence ID" value="CAH3034098.1"/>
    <property type="molecule type" value="Genomic_DNA"/>
</dbReference>
<keyword evidence="1" id="KW-0472">Membrane</keyword>
<proteinExistence type="predicted"/>
<evidence type="ECO:0000313" key="3">
    <source>
        <dbReference type="EMBL" id="CAH3034098.1"/>
    </source>
</evidence>
<evidence type="ECO:0000259" key="2">
    <source>
        <dbReference type="PROSITE" id="PS00028"/>
    </source>
</evidence>
<keyword evidence="4" id="KW-1185">Reference proteome</keyword>
<keyword evidence="1" id="KW-1133">Transmembrane helix</keyword>
<dbReference type="PROSITE" id="PS00028">
    <property type="entry name" value="ZINC_FINGER_C2H2_1"/>
    <property type="match status" value="1"/>
</dbReference>
<protein>
    <recommendedName>
        <fullName evidence="2">C2H2-type domain-containing protein</fullName>
    </recommendedName>
</protein>
<reference evidence="3 4" key="1">
    <citation type="submission" date="2022-05" db="EMBL/GenBank/DDBJ databases">
        <authorList>
            <consortium name="Genoscope - CEA"/>
            <person name="William W."/>
        </authorList>
    </citation>
    <scope>NUCLEOTIDE SEQUENCE [LARGE SCALE GENOMIC DNA]</scope>
</reference>
<feature type="domain" description="C2H2-type" evidence="2">
    <location>
        <begin position="271"/>
        <end position="295"/>
    </location>
</feature>
<evidence type="ECO:0000256" key="1">
    <source>
        <dbReference type="SAM" id="Phobius"/>
    </source>
</evidence>
<dbReference type="InterPro" id="IPR013087">
    <property type="entry name" value="Znf_C2H2_type"/>
</dbReference>
<evidence type="ECO:0000313" key="4">
    <source>
        <dbReference type="Proteomes" id="UP001159405"/>
    </source>
</evidence>
<sequence>MTYKVAHKQCDKFMYSLEKAQRLASKFMVLWFNYILMVAIATSKLATNFHESGFATRFVLFSAIENGGNFTENQIDQLRRLGGWSPRSAIVHLYVKRIIEEYTDVASLLTPGLRTPSEREERLKQIPAAYNYRLQPPLKNITTQREAEELYPAEYLAFLEAYEPLKKAKEENPPNQRRIAKLKETGTQAFCRERNLKNHEERRLKPPTPPKPVSYSVRVLLQFEKTTRTLDILAMLSEWADEIPLDVVHLGIRSRWVAPGPHGVYPVQFQCPFVGCEATFLNASDCDRHDTVQKHPKKRQGDAKNWLCRGRHTRVLYKKEGNEMVILLTMGVIICDKPFTFKTIHNSGQLEVCCIYAIV</sequence>